<dbReference type="GeneID" id="78477840"/>
<dbReference type="CDD" id="cd19092">
    <property type="entry name" value="AKR_BsYcsN_EcYdhF-like"/>
    <property type="match status" value="1"/>
</dbReference>
<dbReference type="InterPro" id="IPR036812">
    <property type="entry name" value="NAD(P)_OxRdtase_dom_sf"/>
</dbReference>
<dbReference type="PRINTS" id="PR00069">
    <property type="entry name" value="ALDKETRDTASE"/>
</dbReference>
<dbReference type="InterPro" id="IPR020471">
    <property type="entry name" value="AKR"/>
</dbReference>
<evidence type="ECO:0000313" key="4">
    <source>
        <dbReference type="Proteomes" id="UP000069771"/>
    </source>
</evidence>
<dbReference type="EMBL" id="CP011391">
    <property type="protein sequence ID" value="AMK54209.1"/>
    <property type="molecule type" value="Genomic_DNA"/>
</dbReference>
<dbReference type="RefSeq" id="WP_067556264.1">
    <property type="nucleotide sequence ID" value="NZ_CAMTBT010000031.1"/>
</dbReference>
<dbReference type="AlphaFoldDB" id="A0A140DU82"/>
<dbReference type="EMBL" id="MPJZ01000029">
    <property type="protein sequence ID" value="OLU46524.1"/>
    <property type="molecule type" value="Genomic_DNA"/>
</dbReference>
<dbReference type="InterPro" id="IPR050523">
    <property type="entry name" value="AKR_Detox_Biosynth"/>
</dbReference>
<sequence>MQNILLRNTLPEAGQIIVGCMRMDSRTPQELANMIDDLADRGIRFYDHADIYGHGKCEELFGEAMQLANTPREDLIIQSKCGIRDGWYDLSKDYILDAVDGILNRLQTPYLDLLILHRPDALMEPKEIAEAFDQLQKSGKVRHFGVSNFTPEQIRLLQTEAKQPLLVNQLQLSIPNAWMISQGLEANMPTQGALDRTGHVLEQMRQMGITIQTWSPLQYGDWEGTFLDNPEFAELNKTLQKLADKYNVSKSAIAAAWILRHPAGMQVVTGSSRMDRILDMAKARKVDLTRKEWYELYKAAGHRIP</sequence>
<evidence type="ECO:0000313" key="2">
    <source>
        <dbReference type="EMBL" id="AMK54209.1"/>
    </source>
</evidence>
<dbReference type="Proteomes" id="UP000186758">
    <property type="component" value="Unassembled WGS sequence"/>
</dbReference>
<name>A0A140DU82_9FIRM</name>
<dbReference type="GO" id="GO:0005829">
    <property type="term" value="C:cytosol"/>
    <property type="evidence" value="ECO:0007669"/>
    <property type="project" value="TreeGrafter"/>
</dbReference>
<dbReference type="PANTHER" id="PTHR43364:SF1">
    <property type="entry name" value="OXIDOREDUCTASE YDHF"/>
    <property type="match status" value="1"/>
</dbReference>
<feature type="domain" description="NADP-dependent oxidoreductase" evidence="1">
    <location>
        <begin position="16"/>
        <end position="296"/>
    </location>
</feature>
<dbReference type="STRING" id="1702221.AALO17_10750"/>
<accession>A0A140DU82</accession>
<dbReference type="OrthoDB" id="9804790at2"/>
<reference evidence="3 5" key="2">
    <citation type="submission" date="2016-11" db="EMBL/GenBank/DDBJ databases">
        <title>Description of two novel members of the family Erysipelotrichaceae: Ileibacterium lipovorans gen. nov., sp. nov. and Dubosiella newyorkensis, gen. nov., sp. nov.</title>
        <authorList>
            <person name="Cox L.M."/>
            <person name="Sohn J."/>
            <person name="Tyrrell K.L."/>
            <person name="Citron D.M."/>
            <person name="Lawson P.A."/>
            <person name="Patel N.B."/>
            <person name="Iizumi T."/>
            <person name="Perez-Perez G.I."/>
            <person name="Goldstein E.J."/>
            <person name="Blaser M.J."/>
        </authorList>
    </citation>
    <scope>NUCLEOTIDE SEQUENCE [LARGE SCALE GENOMIC DNA]</scope>
    <source>
        <strain evidence="3 5">NYU-BL-K8</strain>
    </source>
</reference>
<dbReference type="GO" id="GO:0016491">
    <property type="term" value="F:oxidoreductase activity"/>
    <property type="evidence" value="ECO:0007669"/>
    <property type="project" value="InterPro"/>
</dbReference>
<evidence type="ECO:0000313" key="3">
    <source>
        <dbReference type="EMBL" id="OLU46524.1"/>
    </source>
</evidence>
<dbReference type="PATRIC" id="fig|1702221.3.peg.1038"/>
<dbReference type="InterPro" id="IPR023210">
    <property type="entry name" value="NADP_OxRdtase_dom"/>
</dbReference>
<dbReference type="SUPFAM" id="SSF51430">
    <property type="entry name" value="NAD(P)-linked oxidoreductase"/>
    <property type="match status" value="1"/>
</dbReference>
<dbReference type="KEGG" id="fro:AALO17_10750"/>
<dbReference type="Gene3D" id="3.20.20.100">
    <property type="entry name" value="NADP-dependent oxidoreductase domain"/>
    <property type="match status" value="1"/>
</dbReference>
<dbReference type="Proteomes" id="UP000069771">
    <property type="component" value="Chromosome"/>
</dbReference>
<dbReference type="PANTHER" id="PTHR43364">
    <property type="entry name" value="NADH-SPECIFIC METHYLGLYOXAL REDUCTASE-RELATED"/>
    <property type="match status" value="1"/>
</dbReference>
<protein>
    <submittedName>
        <fullName evidence="2">Aldo/keto reductase</fullName>
    </submittedName>
</protein>
<reference evidence="2 4" key="1">
    <citation type="journal article" date="2016" name="Gut Pathog.">
        <title>Whole genome sequencing of "Faecalibaculum rodentium" ALO17, isolated from C57BL/6J laboratory mouse feces.</title>
        <authorList>
            <person name="Lim S."/>
            <person name="Chang D.H."/>
            <person name="Ahn S."/>
            <person name="Kim B.C."/>
        </authorList>
    </citation>
    <scope>NUCLEOTIDE SEQUENCE [LARGE SCALE GENOMIC DNA]</scope>
    <source>
        <strain evidence="2 4">Alo17</strain>
    </source>
</reference>
<evidence type="ECO:0000313" key="5">
    <source>
        <dbReference type="Proteomes" id="UP000186758"/>
    </source>
</evidence>
<organism evidence="2 4">
    <name type="scientific">Faecalibaculum rodentium</name>
    <dbReference type="NCBI Taxonomy" id="1702221"/>
    <lineage>
        <taxon>Bacteria</taxon>
        <taxon>Bacillati</taxon>
        <taxon>Bacillota</taxon>
        <taxon>Erysipelotrichia</taxon>
        <taxon>Erysipelotrichales</taxon>
        <taxon>Erysipelotrichaceae</taxon>
        <taxon>Faecalibaculum</taxon>
    </lineage>
</organism>
<dbReference type="Pfam" id="PF00248">
    <property type="entry name" value="Aldo_ket_red"/>
    <property type="match status" value="1"/>
</dbReference>
<gene>
    <name evidence="2" type="ORF">AALO17_10750</name>
    <name evidence="3" type="ORF">BO223_02070</name>
</gene>
<proteinExistence type="predicted"/>
<keyword evidence="4" id="KW-1185">Reference proteome</keyword>
<evidence type="ECO:0000259" key="1">
    <source>
        <dbReference type="Pfam" id="PF00248"/>
    </source>
</evidence>